<feature type="region of interest" description="Disordered" evidence="4">
    <location>
        <begin position="443"/>
        <end position="473"/>
    </location>
</feature>
<dbReference type="GeneID" id="20529947"/>
<feature type="region of interest" description="Disordered" evidence="4">
    <location>
        <begin position="919"/>
        <end position="940"/>
    </location>
</feature>
<protein>
    <recommendedName>
        <fullName evidence="5">DOP1 N-terminal domain-containing protein</fullName>
    </recommendedName>
</protein>
<feature type="compositionally biased region" description="Low complexity" evidence="4">
    <location>
        <begin position="2296"/>
        <end position="2337"/>
    </location>
</feature>
<feature type="compositionally biased region" description="Low complexity" evidence="4">
    <location>
        <begin position="464"/>
        <end position="473"/>
    </location>
</feature>
<dbReference type="GO" id="GO:0005802">
    <property type="term" value="C:trans-Golgi network"/>
    <property type="evidence" value="ECO:0007669"/>
    <property type="project" value="TreeGrafter"/>
</dbReference>
<feature type="region of interest" description="Disordered" evidence="4">
    <location>
        <begin position="137"/>
        <end position="188"/>
    </location>
</feature>
<dbReference type="GO" id="GO:0006895">
    <property type="term" value="P:Golgi to endosome transport"/>
    <property type="evidence" value="ECO:0007669"/>
    <property type="project" value="InterPro"/>
</dbReference>
<sequence>MMDSLPVPPVQVLAMSSLPDVGGAFAPITTHDAAYWAPDSEYRAFAAGLQKTLAAFDTAREWADLSAFVRRLSRLLRAFQQSVAARGCTMAGDLLPAAGDLLLVLDPARRHSTHALLSEESDLGLDLDPGSGAPAGWLSLRPPGAAAPGGGASSAPTASSSSSGEGALPSVANGGVDSTRPAYPGAPVPDPVGLARRLAQCLHPALPSGVHLEALAAYQSLFSLIGPIRLARDLDVCLSGLLVTTLTAGAPQPGAGAPSSGAPAGARFLPSVRELAGLVPRDRLTSALPGTLLAGVGQVLGRHSDPHLQQAGSPAYGGGGGYGGVAAHIRPQLVRILGSAVRASRSVYLRTRLPANAGPMATTSPTAEAPSDTSGGLVLVPIGAAALQAASVALTLALLPGLLEDDLVGEDAAGAPAAAATAGPATGSSSTAATLLADSPTLSALASSDSPPLGASTSMHHHPAPGAGDAPAPASLGDLSSGILLSLVAAQAEVEAHFSSPDTGGAGLAEQDRQLDLLVRSVSRAIVDIGPGPASGLPLGPRLLPAVHDTHAPGPAGGLCGCLPAGAAWVAAPHGAGPGSGGAGAGALRLAGLTFLREQLPEATKPLPMSEPARGALLTAVKTALLGSVPHSAIGFTCYVLPPAAAGQVHAHLRAAARPPADLASMLSLTEWPSLAAAPRGSVHGYRNPDVGPAGRLKAPPPVMSRPVGDDASLVTRAALDLMCDKLPWDCHGQGPERAETGWLELAACAVAGVLYECFALFNSAVLCCFQPARSLDKGQAFRWDDRPPADFTLWRVVTGRGDPSPGGPGQLTPGDPLFDRPVSAECIRGAAICWEVGASPAVTLPPDSLALFRRLFTWLDSCAHCAAGPGAEHRSPPGPCGGQLVALLLRRLASPAARARLALLLSFLPSLAPQQLQRQQQQLQQQQQPDSPVQEAALASGSAVESPFEKSVQRVCLSALVAEAPALTRSLRVHCTPADPTALSYSWELMHGRLALGGMLTRLALHVGWPAALGLPPLAPGPEGLEQLRQTCLDLLFLADILAPHGATGRDDQNFLLTLLDFVAGVLAMLAESTDLSPEGLDLLRLLGFLARRGVEAAVPAPPGGQSGLPGRDPLPASLARRLVLATGHLLGRHADLATKRGFCASMMNFLLAAVRMSTVPSSSGGCAFCHVGGSAERCLLAVMLDFLQAPGTWESPGNPLDTEHGADPRLLLRLWILRFVATRQPACSVAIGDMPATVLSENLVRALVRTCWPLFGAGGEAAQVELMAGEVVASLQLVDTHRALVGLDQPAAGGLLASALDRELIDLFSMEAACSGPGGHFVSLAHLRLCRFLDFLAPDRTSHADSLALPMPAQCLFLLAGTARGCPCVCCPPGPAGGDGPPAADPRHFSERQICADTLDRFLFGQLTHPAALLQHSVMGTICEVLLSSAPGPGAGPGGGQIDTARAAFSLDLLGWLLACDRRGRGTVAQLRAGVPSEHGSSLGPDAVLFDQVVECLWRLTFFLSPTPGAEDAAHSDGGEAPRIPAGVQLAASEALRRLLALTSGRSPHGTSGSRASSVPATSRRLLAVRSLKALASSFAVSQAAVTQGAGPGGAEDDRLLASHLVLHLQLVDLLPARAPGKLHGRLPGPVTDTGSTLPLWYFLSVCSVVRRVLTGPGAAFFAAVRAGEAPCPALLSRCLLQRALWSALLLLIEGRLVAAHQMSLTHIAPVEVTLGADVQGLLDLLRACSLSGGDVSGPGLVLVLAVRTMSLLHRIGGQLHGPARRSGGSPGTGGPLDLAGRGSPFDAIIALAWADRVGRLSDHVSDAGDFLGGLCTLLEGAFAGRPAPPRTLDPGRQAVFSQHLGLILDLVPFFMLSIPAQQAPARRRVLFTLAGLLAVDGQLLLRSLTLNMRARLLVAALRPPVEQAARLPEDFICDPATRAHSWILCWLTSMAPVTDGRPHACGRALGFGSLFGPLVEGVGTLLLLLRQSLLLPVGSAGPAEPRSDALAGSPGSDRGLTTSGPVPASAGVADALGDKPDAPGPGWDEALATEIISALVALCSHLSSLAVLARGHPLRQAFPGYSLPLEYLARPLEAAPVEVAMLLREPGRLRGRGGMATSGLGPFGRLGPDTSGLGALLLVVQTLSMDLAEAAQRPVDTAILRRRRNPSTAAGALATGPAAIEALCLEAGQLDHRPRLALACWLSFLSGVHRLAREWDAAVPVELALFAAAGTLPPGPDGSRRPGEPIAGARPLSQLDAWRGARGGGRCPDGTCLPAGAGPLGANRPGPASGWPADDLPSDVCGAAGLNQGADSGASGDDDPAGVATPGADAADTPAGPAGIPSSSAGAPASMEKGLPGAGAGAGAGVGAGSGRRLATLISDPYQACLEALVTLACRRNDRVSWLRRRLFPSSANLHGLAAGEGEPALAGPTAGVPSRPPSPVPDGPHLEGDPHRPAIGHSTLSPEQLAEATFFFGAHGVAVASRCAVEREGAIQTAILFCLANELPAISRLVLDDPSKVADLTADLVQNCILPGYLRAVWHEGGDHGPNQGFAGAEPTGPESAGPGGLLGVPRRMTAAHRSLALRYRSAPALQLASPHGHAVVSLLSSISRVSYLSQVWSREVWDFFRSRHFFLSVPFSPMADMPGSDAADSVARLSLPAWKRIVPLASVMAHPTGRWWEALSPFHHPTGLSPEPADETAFWNRIVFLLDSAGADAAYLSGSGELLEEVFHAAAAHGAKTRPNGGGASATCQWLFSLGEPLPGLCSPHLPAAVGSLHAALPILQEKLVTRIRRVGLLDSQGLIAPAGAPLGSVLPLRPGLGTHAGGDASPPCPEGEASATIPTSHLLARLPVIDTVAWLEAPLAPAERAGRDLFLICRALVQAFPADRQLAVLWPTVFSQLVHFLSLPEPLASGGGIPQVIVAAAVLVLRAGTQRVADREHGGAVLFQLLNHHTFIREVPWPAGLAQIPPGVGLAPGAEVGAGLLLRWLRAALRPGGAP</sequence>
<proteinExistence type="inferred from homology"/>
<feature type="region of interest" description="Disordered" evidence="4">
    <location>
        <begin position="2533"/>
        <end position="2553"/>
    </location>
</feature>
<feature type="region of interest" description="Disordered" evidence="4">
    <location>
        <begin position="2265"/>
        <end position="2339"/>
    </location>
</feature>
<name>A0A058Z2Y8_FONAL</name>
<comment type="similarity">
    <text evidence="3">Belongs to the DOP1 family.</text>
</comment>
<dbReference type="EMBL" id="KB932209">
    <property type="protein sequence ID" value="KCV68303.1"/>
    <property type="molecule type" value="Genomic_DNA"/>
</dbReference>
<dbReference type="RefSeq" id="XP_009497357.1">
    <property type="nucleotide sequence ID" value="XM_009499082.1"/>
</dbReference>
<dbReference type="OrthoDB" id="297643at2759"/>
<dbReference type="PANTHER" id="PTHR14042:SF24">
    <property type="entry name" value="PROTEIN DOPEY-1 HOMOLOG"/>
    <property type="match status" value="1"/>
</dbReference>
<dbReference type="eggNOG" id="KOG3613">
    <property type="taxonomic scope" value="Eukaryota"/>
</dbReference>
<feature type="region of interest" description="Disordered" evidence="4">
    <location>
        <begin position="1984"/>
        <end position="2025"/>
    </location>
</feature>
<evidence type="ECO:0000256" key="3">
    <source>
        <dbReference type="ARBA" id="ARBA00046326"/>
    </source>
</evidence>
<keyword evidence="1" id="KW-0813">Transport</keyword>
<evidence type="ECO:0000256" key="4">
    <source>
        <dbReference type="SAM" id="MobiDB-lite"/>
    </source>
</evidence>
<dbReference type="InterPro" id="IPR007249">
    <property type="entry name" value="DOP1_N"/>
</dbReference>
<dbReference type="InterPro" id="IPR040314">
    <property type="entry name" value="DOP1"/>
</dbReference>
<dbReference type="STRING" id="691883.A0A058Z2Y8"/>
<feature type="region of interest" description="Disordered" evidence="4">
    <location>
        <begin position="2406"/>
        <end position="2446"/>
    </location>
</feature>
<evidence type="ECO:0000313" key="6">
    <source>
        <dbReference type="EMBL" id="KCV68303.1"/>
    </source>
</evidence>
<feature type="compositionally biased region" description="Low complexity" evidence="4">
    <location>
        <begin position="919"/>
        <end position="929"/>
    </location>
</feature>
<feature type="compositionally biased region" description="Low complexity" evidence="4">
    <location>
        <begin position="443"/>
        <end position="456"/>
    </location>
</feature>
<reference evidence="6" key="1">
    <citation type="submission" date="2013-04" db="EMBL/GenBank/DDBJ databases">
        <title>The Genome Sequence of Fonticula alba ATCC 38817.</title>
        <authorList>
            <consortium name="The Broad Institute Genomics Platform"/>
            <person name="Russ C."/>
            <person name="Cuomo C."/>
            <person name="Burger G."/>
            <person name="Gray M.W."/>
            <person name="Holland P.W.H."/>
            <person name="King N."/>
            <person name="Lang F.B.F."/>
            <person name="Roger A.J."/>
            <person name="Ruiz-Trillo I."/>
            <person name="Brown M."/>
            <person name="Walker B."/>
            <person name="Young S."/>
            <person name="Zeng Q."/>
            <person name="Gargeya S."/>
            <person name="Fitzgerald M."/>
            <person name="Haas B."/>
            <person name="Abouelleil A."/>
            <person name="Allen A.W."/>
            <person name="Alvarado L."/>
            <person name="Arachchi H.M."/>
            <person name="Berlin A.M."/>
            <person name="Chapman S.B."/>
            <person name="Gainer-Dewar J."/>
            <person name="Goldberg J."/>
            <person name="Griggs A."/>
            <person name="Gujja S."/>
            <person name="Hansen M."/>
            <person name="Howarth C."/>
            <person name="Imamovic A."/>
            <person name="Ireland A."/>
            <person name="Larimer J."/>
            <person name="McCowan C."/>
            <person name="Murphy C."/>
            <person name="Pearson M."/>
            <person name="Poon T.W."/>
            <person name="Priest M."/>
            <person name="Roberts A."/>
            <person name="Saif S."/>
            <person name="Shea T."/>
            <person name="Sisk P."/>
            <person name="Sykes S."/>
            <person name="Wortman J."/>
            <person name="Nusbaum C."/>
            <person name="Birren B."/>
        </authorList>
    </citation>
    <scope>NUCLEOTIDE SEQUENCE [LARGE SCALE GENOMIC DNA]</scope>
    <source>
        <strain evidence="6">ATCC 38817</strain>
    </source>
</reference>
<feature type="region of interest" description="Disordered" evidence="4">
    <location>
        <begin position="2217"/>
        <end position="2240"/>
    </location>
</feature>
<keyword evidence="7" id="KW-1185">Reference proteome</keyword>
<organism evidence="6">
    <name type="scientific">Fonticula alba</name>
    <name type="common">Slime mold</name>
    <dbReference type="NCBI Taxonomy" id="691883"/>
    <lineage>
        <taxon>Eukaryota</taxon>
        <taxon>Rotosphaerida</taxon>
        <taxon>Fonticulaceae</taxon>
        <taxon>Fonticula</taxon>
    </lineage>
</organism>
<gene>
    <name evidence="6" type="ORF">H696_05222</name>
</gene>
<dbReference type="GO" id="GO:0005768">
    <property type="term" value="C:endosome"/>
    <property type="evidence" value="ECO:0007669"/>
    <property type="project" value="TreeGrafter"/>
</dbReference>
<evidence type="ECO:0000313" key="7">
    <source>
        <dbReference type="Proteomes" id="UP000030693"/>
    </source>
</evidence>
<dbReference type="Pfam" id="PF04118">
    <property type="entry name" value="Dopey_N"/>
    <property type="match status" value="1"/>
</dbReference>
<dbReference type="GO" id="GO:0005829">
    <property type="term" value="C:cytosol"/>
    <property type="evidence" value="ECO:0007669"/>
    <property type="project" value="GOC"/>
</dbReference>
<dbReference type="PANTHER" id="PTHR14042">
    <property type="entry name" value="DOPEY-RELATED"/>
    <property type="match status" value="1"/>
</dbReference>
<evidence type="ECO:0000256" key="1">
    <source>
        <dbReference type="ARBA" id="ARBA00022448"/>
    </source>
</evidence>
<feature type="compositionally biased region" description="Low complexity" evidence="4">
    <location>
        <begin position="153"/>
        <end position="170"/>
    </location>
</feature>
<dbReference type="Proteomes" id="UP000030693">
    <property type="component" value="Unassembled WGS sequence"/>
</dbReference>
<feature type="domain" description="DOP1 N-terminal" evidence="5">
    <location>
        <begin position="188"/>
        <end position="244"/>
    </location>
</feature>
<evidence type="ECO:0000256" key="2">
    <source>
        <dbReference type="ARBA" id="ARBA00022927"/>
    </source>
</evidence>
<evidence type="ECO:0000259" key="5">
    <source>
        <dbReference type="Pfam" id="PF04118"/>
    </source>
</evidence>
<feature type="compositionally biased region" description="Low complexity" evidence="4">
    <location>
        <begin position="2406"/>
        <end position="2421"/>
    </location>
</feature>
<accession>A0A058Z2Y8</accession>
<keyword evidence="2" id="KW-0653">Protein transport</keyword>
<dbReference type="GO" id="GO:0015031">
    <property type="term" value="P:protein transport"/>
    <property type="evidence" value="ECO:0007669"/>
    <property type="project" value="UniProtKB-KW"/>
</dbReference>